<reference evidence="3 4" key="1">
    <citation type="submission" date="2016-11" db="EMBL/GenBank/DDBJ databases">
        <title>The macronuclear genome of Stentor coeruleus: a giant cell with tiny introns.</title>
        <authorList>
            <person name="Slabodnick M."/>
            <person name="Ruby J.G."/>
            <person name="Reiff S.B."/>
            <person name="Swart E.C."/>
            <person name="Gosai S."/>
            <person name="Prabakaran S."/>
            <person name="Witkowska E."/>
            <person name="Larue G.E."/>
            <person name="Fisher S."/>
            <person name="Freeman R.M."/>
            <person name="Gunawardena J."/>
            <person name="Chu W."/>
            <person name="Stover N.A."/>
            <person name="Gregory B.D."/>
            <person name="Nowacki M."/>
            <person name="Derisi J."/>
            <person name="Roy S.W."/>
            <person name="Marshall W.F."/>
            <person name="Sood P."/>
        </authorList>
    </citation>
    <scope>NUCLEOTIDE SEQUENCE [LARGE SCALE GENOMIC DNA]</scope>
    <source>
        <strain evidence="3">WM001</strain>
    </source>
</reference>
<sequence length="289" mass="34444">MAKSTPNIRFENFTENQIFCTASRSPSFQESYTSREYHTCEYEAENTKLRQRIKILEENWLKIHEEVINREISRMNEFQEKEKKFKSDYEELERKFSSLLWKIEAVQKENISLQKQLKEYTESQEVNKEYPEKTFENKNPEFLDLLIKCRDLESELNLTKQEKKCKALNYKKKQKNLEAAVSQLISEKEQKIQDLEEKLKEKTKKSSSKSPLRSMRTPRRNSTNHLQEITNTIVALEKSQAEYKRKYLNLQKAKGVSFGQISNLFDLMQNNKKKLNDAKKMQKDILKST</sequence>
<comment type="caution">
    <text evidence="3">The sequence shown here is derived from an EMBL/GenBank/DDBJ whole genome shotgun (WGS) entry which is preliminary data.</text>
</comment>
<evidence type="ECO:0000256" key="2">
    <source>
        <dbReference type="SAM" id="MobiDB-lite"/>
    </source>
</evidence>
<proteinExistence type="predicted"/>
<keyword evidence="4" id="KW-1185">Reference proteome</keyword>
<evidence type="ECO:0000313" key="4">
    <source>
        <dbReference type="Proteomes" id="UP000187209"/>
    </source>
</evidence>
<organism evidence="3 4">
    <name type="scientific">Stentor coeruleus</name>
    <dbReference type="NCBI Taxonomy" id="5963"/>
    <lineage>
        <taxon>Eukaryota</taxon>
        <taxon>Sar</taxon>
        <taxon>Alveolata</taxon>
        <taxon>Ciliophora</taxon>
        <taxon>Postciliodesmatophora</taxon>
        <taxon>Heterotrichea</taxon>
        <taxon>Heterotrichida</taxon>
        <taxon>Stentoridae</taxon>
        <taxon>Stentor</taxon>
    </lineage>
</organism>
<gene>
    <name evidence="3" type="ORF">SteCoe_38656</name>
</gene>
<dbReference type="EMBL" id="MPUH01002281">
    <property type="protein sequence ID" value="OMJ65267.1"/>
    <property type="molecule type" value="Genomic_DNA"/>
</dbReference>
<evidence type="ECO:0000256" key="1">
    <source>
        <dbReference type="SAM" id="Coils"/>
    </source>
</evidence>
<accession>A0A1R2AL68</accession>
<feature type="coiled-coil region" evidence="1">
    <location>
        <begin position="61"/>
        <end position="123"/>
    </location>
</feature>
<keyword evidence="1" id="KW-0175">Coiled coil</keyword>
<dbReference type="Proteomes" id="UP000187209">
    <property type="component" value="Unassembled WGS sequence"/>
</dbReference>
<feature type="region of interest" description="Disordered" evidence="2">
    <location>
        <begin position="198"/>
        <end position="226"/>
    </location>
</feature>
<name>A0A1R2AL68_9CILI</name>
<protein>
    <submittedName>
        <fullName evidence="3">Uncharacterized protein</fullName>
    </submittedName>
</protein>
<evidence type="ECO:0000313" key="3">
    <source>
        <dbReference type="EMBL" id="OMJ65267.1"/>
    </source>
</evidence>
<dbReference type="AlphaFoldDB" id="A0A1R2AL68"/>